<evidence type="ECO:0000256" key="5">
    <source>
        <dbReference type="SAM" id="Phobius"/>
    </source>
</evidence>
<dbReference type="GO" id="GO:0006508">
    <property type="term" value="P:proteolysis"/>
    <property type="evidence" value="ECO:0007669"/>
    <property type="project" value="UniProtKB-KW"/>
</dbReference>
<protein>
    <submittedName>
        <fullName evidence="7">Rhomboid family intramembrane serine protease</fullName>
    </submittedName>
</protein>
<feature type="transmembrane region" description="Helical" evidence="5">
    <location>
        <begin position="114"/>
        <end position="132"/>
    </location>
</feature>
<dbReference type="GO" id="GO:0016020">
    <property type="term" value="C:membrane"/>
    <property type="evidence" value="ECO:0007669"/>
    <property type="project" value="UniProtKB-SubCell"/>
</dbReference>
<feature type="transmembrane region" description="Helical" evidence="5">
    <location>
        <begin position="67"/>
        <end position="85"/>
    </location>
</feature>
<keyword evidence="8" id="KW-1185">Reference proteome</keyword>
<dbReference type="RefSeq" id="WP_237602269.1">
    <property type="nucleotide sequence ID" value="NZ_JAIRBA010000007.1"/>
</dbReference>
<dbReference type="Gene3D" id="1.20.1540.10">
    <property type="entry name" value="Rhomboid-like"/>
    <property type="match status" value="1"/>
</dbReference>
<comment type="subcellular location">
    <subcellularLocation>
        <location evidence="1">Membrane</location>
        <topology evidence="1">Multi-pass membrane protein</topology>
    </subcellularLocation>
</comment>
<feature type="transmembrane region" description="Helical" evidence="5">
    <location>
        <begin position="164"/>
        <end position="183"/>
    </location>
</feature>
<sequence>MNNATQLKYNADVVLYPLLFVMVLWVVYWIETRFNINLNYFGVYPRTFEGLRGIIFSPFIHGSLKHLFNNSVPLFVLTAALFYFYRDIRWRVLFFGLLFTGLATWVIGRSSLHIGASGVVYMLVAFLFFKGIFSKQFQLTALALVVVFLYGGMFWYVFPVNPEISWEGHLSGFFVGFFFSFLFKTKPIERKKYEWEREGYNPDNDPFLKQFDEDGNFIELPKEPVEPTVSVDALPQPTIKQMAAQNRPTVKIVYTYKNKEEDETD</sequence>
<keyword evidence="2 5" id="KW-0812">Transmembrane</keyword>
<dbReference type="GO" id="GO:0004252">
    <property type="term" value="F:serine-type endopeptidase activity"/>
    <property type="evidence" value="ECO:0007669"/>
    <property type="project" value="InterPro"/>
</dbReference>
<feature type="domain" description="Peptidase S54 rhomboid" evidence="6">
    <location>
        <begin position="53"/>
        <end position="183"/>
    </location>
</feature>
<dbReference type="InterPro" id="IPR022764">
    <property type="entry name" value="Peptidase_S54_rhomboid_dom"/>
</dbReference>
<dbReference type="PANTHER" id="PTHR43731">
    <property type="entry name" value="RHOMBOID PROTEASE"/>
    <property type="match status" value="1"/>
</dbReference>
<comment type="caution">
    <text evidence="7">The sequence shown here is derived from an EMBL/GenBank/DDBJ whole genome shotgun (WGS) entry which is preliminary data.</text>
</comment>
<evidence type="ECO:0000313" key="7">
    <source>
        <dbReference type="EMBL" id="MCG2418458.1"/>
    </source>
</evidence>
<feature type="transmembrane region" description="Helical" evidence="5">
    <location>
        <begin position="12"/>
        <end position="30"/>
    </location>
</feature>
<dbReference type="AlphaFoldDB" id="A0A9X1U2D9"/>
<keyword evidence="7" id="KW-0378">Hydrolase</keyword>
<proteinExistence type="predicted"/>
<gene>
    <name evidence="7" type="ORF">K8089_05430</name>
</gene>
<evidence type="ECO:0000256" key="4">
    <source>
        <dbReference type="ARBA" id="ARBA00023136"/>
    </source>
</evidence>
<dbReference type="Pfam" id="PF01694">
    <property type="entry name" value="Rhomboid"/>
    <property type="match status" value="1"/>
</dbReference>
<dbReference type="InterPro" id="IPR035952">
    <property type="entry name" value="Rhomboid-like_sf"/>
</dbReference>
<reference evidence="7" key="1">
    <citation type="submission" date="2021-09" db="EMBL/GenBank/DDBJ databases">
        <title>Genome of Aequorivita sp. strain F47161.</title>
        <authorList>
            <person name="Wang Y."/>
        </authorList>
    </citation>
    <scope>NUCLEOTIDE SEQUENCE</scope>
    <source>
        <strain evidence="7">F47161</strain>
    </source>
</reference>
<dbReference type="Proteomes" id="UP001139461">
    <property type="component" value="Unassembled WGS sequence"/>
</dbReference>
<evidence type="ECO:0000259" key="6">
    <source>
        <dbReference type="Pfam" id="PF01694"/>
    </source>
</evidence>
<evidence type="ECO:0000256" key="1">
    <source>
        <dbReference type="ARBA" id="ARBA00004141"/>
    </source>
</evidence>
<keyword evidence="7" id="KW-0645">Protease</keyword>
<dbReference type="EMBL" id="JAIRBA010000007">
    <property type="protein sequence ID" value="MCG2418458.1"/>
    <property type="molecule type" value="Genomic_DNA"/>
</dbReference>
<feature type="transmembrane region" description="Helical" evidence="5">
    <location>
        <begin position="92"/>
        <end position="108"/>
    </location>
</feature>
<evidence type="ECO:0000313" key="8">
    <source>
        <dbReference type="Proteomes" id="UP001139461"/>
    </source>
</evidence>
<accession>A0A9X1U2D9</accession>
<evidence type="ECO:0000256" key="3">
    <source>
        <dbReference type="ARBA" id="ARBA00022989"/>
    </source>
</evidence>
<dbReference type="SUPFAM" id="SSF144091">
    <property type="entry name" value="Rhomboid-like"/>
    <property type="match status" value="1"/>
</dbReference>
<name>A0A9X1U2D9_9FLAO</name>
<keyword evidence="3 5" id="KW-1133">Transmembrane helix</keyword>
<dbReference type="InterPro" id="IPR050925">
    <property type="entry name" value="Rhomboid_protease_S54"/>
</dbReference>
<feature type="transmembrane region" description="Helical" evidence="5">
    <location>
        <begin position="139"/>
        <end position="158"/>
    </location>
</feature>
<keyword evidence="4 5" id="KW-0472">Membrane</keyword>
<organism evidence="7 8">
    <name type="scientific">Aequorivita vitellina</name>
    <dbReference type="NCBI Taxonomy" id="2874475"/>
    <lineage>
        <taxon>Bacteria</taxon>
        <taxon>Pseudomonadati</taxon>
        <taxon>Bacteroidota</taxon>
        <taxon>Flavobacteriia</taxon>
        <taxon>Flavobacteriales</taxon>
        <taxon>Flavobacteriaceae</taxon>
        <taxon>Aequorivita</taxon>
    </lineage>
</organism>
<dbReference type="PANTHER" id="PTHR43731:SF9">
    <property type="entry name" value="SLR1461 PROTEIN"/>
    <property type="match status" value="1"/>
</dbReference>
<evidence type="ECO:0000256" key="2">
    <source>
        <dbReference type="ARBA" id="ARBA00022692"/>
    </source>
</evidence>